<dbReference type="GO" id="GO:0003924">
    <property type="term" value="F:GTPase activity"/>
    <property type="evidence" value="ECO:0007669"/>
    <property type="project" value="InterPro"/>
</dbReference>
<dbReference type="PANTHER" id="PTHR43127">
    <property type="entry name" value="DEVELOPMENTALLY-REGULATED GTP-BINDING PROTEIN 2"/>
    <property type="match status" value="1"/>
</dbReference>
<dbReference type="Proteomes" id="UP000886014">
    <property type="component" value="Unassembled WGS sequence"/>
</dbReference>
<dbReference type="SUPFAM" id="SSF52540">
    <property type="entry name" value="P-loop containing nucleoside triphosphate hydrolases"/>
    <property type="match status" value="1"/>
</dbReference>
<dbReference type="InterPro" id="IPR006073">
    <property type="entry name" value="GTP-bd"/>
</dbReference>
<protein>
    <submittedName>
        <fullName evidence="2">TGS domain-containing protein</fullName>
    </submittedName>
</protein>
<dbReference type="PRINTS" id="PR00326">
    <property type="entry name" value="GTP1OBG"/>
</dbReference>
<dbReference type="SUPFAM" id="SSF81271">
    <property type="entry name" value="TGS-like"/>
    <property type="match status" value="1"/>
</dbReference>
<dbReference type="InterPro" id="IPR004095">
    <property type="entry name" value="TGS"/>
</dbReference>
<reference evidence="2" key="1">
    <citation type="journal article" date="2020" name="mSystems">
        <title>Genome- and Community-Level Interaction Insights into Carbon Utilization and Element Cycling Functions of Hydrothermarchaeota in Hydrothermal Sediment.</title>
        <authorList>
            <person name="Zhou Z."/>
            <person name="Liu Y."/>
            <person name="Xu W."/>
            <person name="Pan J."/>
            <person name="Luo Z.H."/>
            <person name="Li M."/>
        </authorList>
    </citation>
    <scope>NUCLEOTIDE SEQUENCE [LARGE SCALE GENOMIC DNA]</scope>
    <source>
        <strain evidence="2">HyVt-94</strain>
    </source>
</reference>
<name>A0A7C5I4B9_UNCW3</name>
<dbReference type="InterPro" id="IPR045001">
    <property type="entry name" value="DRG"/>
</dbReference>
<accession>A0A7C5I4B9</accession>
<dbReference type="Pfam" id="PF02824">
    <property type="entry name" value="TGS"/>
    <property type="match status" value="1"/>
</dbReference>
<proteinExistence type="predicted"/>
<evidence type="ECO:0000259" key="1">
    <source>
        <dbReference type="PROSITE" id="PS51880"/>
    </source>
</evidence>
<dbReference type="InterPro" id="IPR027417">
    <property type="entry name" value="P-loop_NTPase"/>
</dbReference>
<dbReference type="GO" id="GO:0005525">
    <property type="term" value="F:GTP binding"/>
    <property type="evidence" value="ECO:0007669"/>
    <property type="project" value="InterPro"/>
</dbReference>
<dbReference type="PROSITE" id="PS51880">
    <property type="entry name" value="TGS"/>
    <property type="match status" value="1"/>
</dbReference>
<dbReference type="AlphaFoldDB" id="A0A7C5I4B9"/>
<feature type="domain" description="TGS" evidence="1">
    <location>
        <begin position="255"/>
        <end position="329"/>
    </location>
</feature>
<comment type="caution">
    <text evidence="2">The sequence shown here is derived from an EMBL/GenBank/DDBJ whole genome shotgun (WGS) entry which is preliminary data.</text>
</comment>
<dbReference type="Gene3D" id="3.40.50.300">
    <property type="entry name" value="P-loop containing nucleotide triphosphate hydrolases"/>
    <property type="match status" value="1"/>
</dbReference>
<dbReference type="Gene3D" id="3.10.20.30">
    <property type="match status" value="1"/>
</dbReference>
<sequence length="329" mass="37516">MPANLPPQYFEAEKEYREAKTIEGKIRALKKMLAVMPKHKGTDKLQADIRAKISRLQKELEAEKKGKKRGAFYYIRKEGAGQVVLAGFPNSGKTSIANSLSGTDHPVALYPFTTQIPQVSMMKFEDIHIQLIDIPPLTEEHVVYWQIELIRNSDLILIVLDLESEEVLEHYENILSILSARKINLIGKGERESNLFGPVNKRAIIAANKLDIQGAYDRLELLYELVNEKFPVVPVSAKFGNGLEELKDLIFKELEIIRVYTKEPGKPPVLEDPIILKKGSTVLEAAEEIHKDFAEKLKYARVWGSTKFEGQRVEKHYILQDKDIVEFHI</sequence>
<evidence type="ECO:0000313" key="2">
    <source>
        <dbReference type="EMBL" id="HHF57989.1"/>
    </source>
</evidence>
<organism evidence="2">
    <name type="scientific">candidate division WOR-3 bacterium</name>
    <dbReference type="NCBI Taxonomy" id="2052148"/>
    <lineage>
        <taxon>Bacteria</taxon>
        <taxon>Bacteria division WOR-3</taxon>
    </lineage>
</organism>
<dbReference type="InterPro" id="IPR012676">
    <property type="entry name" value="TGS-like"/>
</dbReference>
<dbReference type="CDD" id="cd01666">
    <property type="entry name" value="TGS_DRG"/>
    <property type="match status" value="1"/>
</dbReference>
<gene>
    <name evidence="2" type="ORF">ENL41_01020</name>
</gene>
<dbReference type="EMBL" id="DRTV01000080">
    <property type="protein sequence ID" value="HHF57989.1"/>
    <property type="molecule type" value="Genomic_DNA"/>
</dbReference>
<dbReference type="Pfam" id="PF01926">
    <property type="entry name" value="MMR_HSR1"/>
    <property type="match status" value="1"/>
</dbReference>
<dbReference type="InterPro" id="IPR012675">
    <property type="entry name" value="Beta-grasp_dom_sf"/>
</dbReference>